<dbReference type="SUPFAM" id="SSF51905">
    <property type="entry name" value="FAD/NAD(P)-binding domain"/>
    <property type="match status" value="1"/>
</dbReference>
<keyword evidence="4" id="KW-1185">Reference proteome</keyword>
<dbReference type="Gene3D" id="3.50.50.60">
    <property type="entry name" value="FAD/NAD(P)-binding domain"/>
    <property type="match status" value="1"/>
</dbReference>
<feature type="domain" description="FAD dependent oxidoreductase" evidence="2">
    <location>
        <begin position="27"/>
        <end position="382"/>
    </location>
</feature>
<evidence type="ECO:0000259" key="2">
    <source>
        <dbReference type="Pfam" id="PF01266"/>
    </source>
</evidence>
<dbReference type="Gene3D" id="3.30.9.10">
    <property type="entry name" value="D-Amino Acid Oxidase, subunit A, domain 2"/>
    <property type="match status" value="1"/>
</dbReference>
<dbReference type="Proteomes" id="UP001320831">
    <property type="component" value="Unassembled WGS sequence"/>
</dbReference>
<dbReference type="PANTHER" id="PTHR13847">
    <property type="entry name" value="SARCOSINE DEHYDROGENASE-RELATED"/>
    <property type="match status" value="1"/>
</dbReference>
<evidence type="ECO:0000313" key="4">
    <source>
        <dbReference type="Proteomes" id="UP001320831"/>
    </source>
</evidence>
<dbReference type="Pfam" id="PF01266">
    <property type="entry name" value="DAO"/>
    <property type="match status" value="1"/>
</dbReference>
<reference evidence="3 4" key="1">
    <citation type="submission" date="2022-09" db="EMBL/GenBank/DDBJ databases">
        <title>Chelativorans salina sp. nov., a novel slightly halophilic bacterium isolated from a saline lake sediment enrichment.</title>
        <authorList>
            <person name="Gao L."/>
            <person name="Fang B.-Z."/>
            <person name="Li W.-J."/>
        </authorList>
    </citation>
    <scope>NUCLEOTIDE SEQUENCE [LARGE SCALE GENOMIC DNA]</scope>
    <source>
        <strain evidence="3 4">EGI FJ00035</strain>
    </source>
</reference>
<gene>
    <name evidence="3" type="ORF">N5A92_24145</name>
</gene>
<name>A0ABT2LUC2_9HYPH</name>
<comment type="caution">
    <text evidence="3">The sequence shown here is derived from an EMBL/GenBank/DDBJ whole genome shotgun (WGS) entry which is preliminary data.</text>
</comment>
<keyword evidence="1" id="KW-0560">Oxidoreductase</keyword>
<evidence type="ECO:0000313" key="3">
    <source>
        <dbReference type="EMBL" id="MCT7378112.1"/>
    </source>
</evidence>
<dbReference type="PANTHER" id="PTHR13847:SF281">
    <property type="entry name" value="FAD DEPENDENT OXIDOREDUCTASE DOMAIN-CONTAINING PROTEIN"/>
    <property type="match status" value="1"/>
</dbReference>
<dbReference type="EMBL" id="JAOCZP010000011">
    <property type="protein sequence ID" value="MCT7378112.1"/>
    <property type="molecule type" value="Genomic_DNA"/>
</dbReference>
<dbReference type="InterPro" id="IPR006076">
    <property type="entry name" value="FAD-dep_OxRdtase"/>
</dbReference>
<accession>A0ABT2LUC2</accession>
<proteinExistence type="predicted"/>
<sequence length="425" mass="46212">MRFVSYWQDTAPPFSGAREGPVEGHFDIVVIGGGFTGLAAARQLARGGARVAVLEADRVGCGASGRNGGHVNNGLAHSFLATKARFGTEKAVALYHAFDDAVDTVEGIVRDEKIDCAFRRGGKLKLASKPKHFDALARNFEALHKEADPDTALLGRTELADEIGSDGFYGAMLSRKAGMMHMGRFVNGLAEAAKKAGAVIFEDAAVTARSREAGRHKLTTARGSVLADNVLVATGAYTSGPFPELRRRIVPVGAFIIATRPLTDAEIAATVPRDRTYVNSNNFVNYFRLAPDRRLIFGGRARFSARVDQRSDSKSGAILRANLAGIFPHLADIGIDYCWGGLVDMTKDRFPRAGFMDGMHFAMGYSGHGTHMSVHMGTVMADIILGRDDRNPFRDMPWPALPLYSGTPWFMPAMGLWYRFLDLIR</sequence>
<dbReference type="RefSeq" id="WP_260907044.1">
    <property type="nucleotide sequence ID" value="NZ_JAOCZP010000011.1"/>
</dbReference>
<organism evidence="3 4">
    <name type="scientific">Chelativorans salis</name>
    <dbReference type="NCBI Taxonomy" id="2978478"/>
    <lineage>
        <taxon>Bacteria</taxon>
        <taxon>Pseudomonadati</taxon>
        <taxon>Pseudomonadota</taxon>
        <taxon>Alphaproteobacteria</taxon>
        <taxon>Hyphomicrobiales</taxon>
        <taxon>Phyllobacteriaceae</taxon>
        <taxon>Chelativorans</taxon>
    </lineage>
</organism>
<dbReference type="InterPro" id="IPR036188">
    <property type="entry name" value="FAD/NAD-bd_sf"/>
</dbReference>
<protein>
    <submittedName>
        <fullName evidence="3">FAD-binding oxidoreductase</fullName>
    </submittedName>
</protein>
<evidence type="ECO:0000256" key="1">
    <source>
        <dbReference type="ARBA" id="ARBA00023002"/>
    </source>
</evidence>